<proteinExistence type="predicted"/>
<dbReference type="Gene3D" id="3.90.550.10">
    <property type="entry name" value="Spore Coat Polysaccharide Biosynthesis Protein SpsA, Chain A"/>
    <property type="match status" value="1"/>
</dbReference>
<reference evidence="5" key="1">
    <citation type="submission" date="2023-02" db="EMBL/GenBank/DDBJ databases">
        <title>Genome of toxic invasive species Heracleum sosnowskyi carries increased number of genes despite the absence of recent whole-genome duplications.</title>
        <authorList>
            <person name="Schelkunov M."/>
            <person name="Shtratnikova V."/>
            <person name="Makarenko M."/>
            <person name="Klepikova A."/>
            <person name="Omelchenko D."/>
            <person name="Novikova G."/>
            <person name="Obukhova E."/>
            <person name="Bogdanov V."/>
            <person name="Penin A."/>
            <person name="Logacheva M."/>
        </authorList>
    </citation>
    <scope>NUCLEOTIDE SEQUENCE</scope>
    <source>
        <strain evidence="5">Hsosn_3</strain>
        <tissue evidence="5">Leaf</tissue>
    </source>
</reference>
<dbReference type="AlphaFoldDB" id="A0AAD8MEJ6"/>
<dbReference type="EMBL" id="JAUIZM010000008">
    <property type="protein sequence ID" value="KAK1369198.1"/>
    <property type="molecule type" value="Genomic_DNA"/>
</dbReference>
<evidence type="ECO:0000256" key="2">
    <source>
        <dbReference type="ARBA" id="ARBA00022676"/>
    </source>
</evidence>
<gene>
    <name evidence="5" type="ORF">POM88_035290</name>
</gene>
<organism evidence="5 6">
    <name type="scientific">Heracleum sosnowskyi</name>
    <dbReference type="NCBI Taxonomy" id="360622"/>
    <lineage>
        <taxon>Eukaryota</taxon>
        <taxon>Viridiplantae</taxon>
        <taxon>Streptophyta</taxon>
        <taxon>Embryophyta</taxon>
        <taxon>Tracheophyta</taxon>
        <taxon>Spermatophyta</taxon>
        <taxon>Magnoliopsida</taxon>
        <taxon>eudicotyledons</taxon>
        <taxon>Gunneridae</taxon>
        <taxon>Pentapetalae</taxon>
        <taxon>asterids</taxon>
        <taxon>campanulids</taxon>
        <taxon>Apiales</taxon>
        <taxon>Apiaceae</taxon>
        <taxon>Apioideae</taxon>
        <taxon>apioid superclade</taxon>
        <taxon>Tordylieae</taxon>
        <taxon>Tordyliinae</taxon>
        <taxon>Heracleum</taxon>
    </lineage>
</organism>
<dbReference type="PANTHER" id="PTHR13778">
    <property type="entry name" value="GLYCOSYLTRANSFERASE 8 DOMAIN-CONTAINING PROTEIN"/>
    <property type="match status" value="1"/>
</dbReference>
<feature type="region of interest" description="Disordered" evidence="4">
    <location>
        <begin position="1"/>
        <end position="40"/>
    </location>
</feature>
<reference evidence="5" key="2">
    <citation type="submission" date="2023-05" db="EMBL/GenBank/DDBJ databases">
        <authorList>
            <person name="Schelkunov M.I."/>
        </authorList>
    </citation>
    <scope>NUCLEOTIDE SEQUENCE</scope>
    <source>
        <strain evidence="5">Hsosn_3</strain>
        <tissue evidence="5">Leaf</tissue>
    </source>
</reference>
<dbReference type="SUPFAM" id="SSF53448">
    <property type="entry name" value="Nucleotide-diphospho-sugar transferases"/>
    <property type="match status" value="1"/>
</dbReference>
<dbReference type="GO" id="GO:0016757">
    <property type="term" value="F:glycosyltransferase activity"/>
    <property type="evidence" value="ECO:0007669"/>
    <property type="project" value="UniProtKB-KW"/>
</dbReference>
<dbReference type="InterPro" id="IPR050748">
    <property type="entry name" value="Glycosyltrans_8_dom-fam"/>
</dbReference>
<keyword evidence="6" id="KW-1185">Reference proteome</keyword>
<name>A0AAD8MEJ6_9APIA</name>
<evidence type="ECO:0000256" key="1">
    <source>
        <dbReference type="ARBA" id="ARBA00004877"/>
    </source>
</evidence>
<evidence type="ECO:0000313" key="5">
    <source>
        <dbReference type="EMBL" id="KAK1369198.1"/>
    </source>
</evidence>
<evidence type="ECO:0000313" key="6">
    <source>
        <dbReference type="Proteomes" id="UP001237642"/>
    </source>
</evidence>
<protein>
    <submittedName>
        <fullName evidence="5">Galacturonosyltransferase-like 5</fullName>
    </submittedName>
</protein>
<sequence>MSSSSMASRSATRRNIFESPPDPKLPSNASDPVADPPPTPRPVSQLLAFGVIIVLASLQFLPATHFRDASDPFRKWVAFDSFADVSDASKDKDPGMASAHGDEDTTVHIVSWMDCLDLRLLAILANSTLSSSRYPELVHFHFFVPKELDEKVSYYKLKVLFPHSNLELLGQRDVKEAILAASSAGEHIDPPIDKIAPFVIPIVHPSLSKFIYVSQNVIMKGRVEELFLVNLSNYGVAMAEDCSKRLSDYANSDVLDAIQRSASKPWVSSTSYAMNACMPELGLVLFNAANLEKDLVEAILWWSRVLNSKKSDPNPAIALAIWTRHMKLSSSWKLGNYNAAEINTDSSVLRYSHEGNVCTTFSSKTDSQADIKEILKTYLPPQSDQILGN</sequence>
<accession>A0AAD8MEJ6</accession>
<evidence type="ECO:0000256" key="3">
    <source>
        <dbReference type="ARBA" id="ARBA00022679"/>
    </source>
</evidence>
<comment type="caution">
    <text evidence="5">The sequence shown here is derived from an EMBL/GenBank/DDBJ whole genome shotgun (WGS) entry which is preliminary data.</text>
</comment>
<keyword evidence="2" id="KW-0328">Glycosyltransferase</keyword>
<evidence type="ECO:0000256" key="4">
    <source>
        <dbReference type="SAM" id="MobiDB-lite"/>
    </source>
</evidence>
<dbReference type="PANTHER" id="PTHR13778:SF47">
    <property type="entry name" value="LIPOPOLYSACCHARIDE 1,3-GALACTOSYLTRANSFERASE"/>
    <property type="match status" value="1"/>
</dbReference>
<keyword evidence="3" id="KW-0808">Transferase</keyword>
<feature type="compositionally biased region" description="Low complexity" evidence="4">
    <location>
        <begin position="1"/>
        <end position="14"/>
    </location>
</feature>
<dbReference type="InterPro" id="IPR029044">
    <property type="entry name" value="Nucleotide-diphossugar_trans"/>
</dbReference>
<comment type="pathway">
    <text evidence="1">Glycan metabolism; pectin biosynthesis.</text>
</comment>
<dbReference type="Proteomes" id="UP001237642">
    <property type="component" value="Unassembled WGS sequence"/>
</dbReference>
<dbReference type="GO" id="GO:0005794">
    <property type="term" value="C:Golgi apparatus"/>
    <property type="evidence" value="ECO:0007669"/>
    <property type="project" value="TreeGrafter"/>
</dbReference>